<proteinExistence type="predicted"/>
<sequence length="316" mass="34472">MSHPNTSPEPWPDIPYAPWAETAVALHLWTQIMGKYRLAHTPWLNHSWHATLYVTPRGLTTGLVPDQSGMVSLALDFHDGLCVVETDAGARETFPLGAMGVSQFQAGLRDAVRAVGGTFSIHGRPNEMKDAVPFTEDTMPRPYDGAAVLQFHQALVRIERVFSQFRTGFLAKVSPVHLFWGSFDLAVTRFSGADAPPHPGGVPNLPDTVTQEAYSHEVSSAGFWPGAGIGEPMFYSYAYPTPETFSQQPVAPDATRWDAELGEFLLPYGAVRASPNPDKTLLDFLTSTYVAAAKSGDWDRKTLECDMGVPGVPRAV</sequence>
<organism evidence="1 2">
    <name type="scientific">Litoreibacter roseus</name>
    <dbReference type="NCBI Taxonomy" id="2601869"/>
    <lineage>
        <taxon>Bacteria</taxon>
        <taxon>Pseudomonadati</taxon>
        <taxon>Pseudomonadota</taxon>
        <taxon>Alphaproteobacteria</taxon>
        <taxon>Rhodobacterales</taxon>
        <taxon>Roseobacteraceae</taxon>
        <taxon>Litoreibacter</taxon>
    </lineage>
</organism>
<keyword evidence="2" id="KW-1185">Reference proteome</keyword>
<dbReference type="RefSeq" id="WP_159809318.1">
    <property type="nucleotide sequence ID" value="NZ_BLJE01000004.1"/>
</dbReference>
<gene>
    <name evidence="1" type="ORF">KIN_34320</name>
</gene>
<reference evidence="1 2" key="1">
    <citation type="submission" date="2019-12" db="EMBL/GenBank/DDBJ databases">
        <title>Litoreibacter badius sp. nov., a novel bacteriochlorophyll a-containing bacterium in the genus Litoreibacter.</title>
        <authorList>
            <person name="Kanamuro M."/>
            <person name="Takabe Y."/>
            <person name="Mori K."/>
            <person name="Takaichi S."/>
            <person name="Hanada S."/>
        </authorList>
    </citation>
    <scope>NUCLEOTIDE SEQUENCE [LARGE SCALE GENOMIC DNA]</scope>
    <source>
        <strain evidence="1 2">K6</strain>
    </source>
</reference>
<dbReference type="InterPro" id="IPR046038">
    <property type="entry name" value="DUF5996"/>
</dbReference>
<accession>A0A6N6JM56</accession>
<protein>
    <recommendedName>
        <fullName evidence="3">Ava_C0101 and related proteins</fullName>
    </recommendedName>
</protein>
<evidence type="ECO:0000313" key="1">
    <source>
        <dbReference type="EMBL" id="GFE66358.1"/>
    </source>
</evidence>
<dbReference type="Proteomes" id="UP000436822">
    <property type="component" value="Unassembled WGS sequence"/>
</dbReference>
<comment type="caution">
    <text evidence="1">The sequence shown here is derived from an EMBL/GenBank/DDBJ whole genome shotgun (WGS) entry which is preliminary data.</text>
</comment>
<dbReference type="AlphaFoldDB" id="A0A6N6JM56"/>
<dbReference type="OrthoDB" id="9800945at2"/>
<evidence type="ECO:0008006" key="3">
    <source>
        <dbReference type="Google" id="ProtNLM"/>
    </source>
</evidence>
<name>A0A6N6JM56_9RHOB</name>
<dbReference type="EMBL" id="BLJE01000004">
    <property type="protein sequence ID" value="GFE66358.1"/>
    <property type="molecule type" value="Genomic_DNA"/>
</dbReference>
<dbReference type="Pfam" id="PF19459">
    <property type="entry name" value="DUF5996"/>
    <property type="match status" value="1"/>
</dbReference>
<evidence type="ECO:0000313" key="2">
    <source>
        <dbReference type="Proteomes" id="UP000436822"/>
    </source>
</evidence>